<comment type="catalytic activity">
    <reaction evidence="6">
        <text>L-lysyl-[protein] + 3 S-adenosyl-L-methionine = N(6),N(6),N(6)-trimethyl-L-lysyl-[protein] + 3 S-adenosyl-L-homocysteine + 3 H(+)</text>
        <dbReference type="Rhea" id="RHEA:54192"/>
        <dbReference type="Rhea" id="RHEA-COMP:9752"/>
        <dbReference type="Rhea" id="RHEA-COMP:13826"/>
        <dbReference type="ChEBI" id="CHEBI:15378"/>
        <dbReference type="ChEBI" id="CHEBI:29969"/>
        <dbReference type="ChEBI" id="CHEBI:57856"/>
        <dbReference type="ChEBI" id="CHEBI:59789"/>
        <dbReference type="ChEBI" id="CHEBI:61961"/>
    </reaction>
</comment>
<keyword evidence="2 6" id="KW-0963">Cytoplasm</keyword>
<evidence type="ECO:0000256" key="5">
    <source>
        <dbReference type="ARBA" id="ARBA00022691"/>
    </source>
</evidence>
<dbReference type="PANTHER" id="PTHR43648:SF1">
    <property type="entry name" value="ELECTRON TRANSFER FLAVOPROTEIN BETA SUBUNIT LYSINE METHYLTRANSFERASE"/>
    <property type="match status" value="1"/>
</dbReference>
<dbReference type="GO" id="GO:0005737">
    <property type="term" value="C:cytoplasm"/>
    <property type="evidence" value="ECO:0007669"/>
    <property type="project" value="UniProtKB-SubCell"/>
</dbReference>
<comment type="similarity">
    <text evidence="1 6">Belongs to the methyltransferase superfamily. PrmA family.</text>
</comment>
<dbReference type="SUPFAM" id="SSF53335">
    <property type="entry name" value="S-adenosyl-L-methionine-dependent methyltransferases"/>
    <property type="match status" value="1"/>
</dbReference>
<dbReference type="InterPro" id="IPR004498">
    <property type="entry name" value="Ribosomal_PrmA_MeTrfase"/>
</dbReference>
<dbReference type="Proteomes" id="UP000190229">
    <property type="component" value="Unassembled WGS sequence"/>
</dbReference>
<dbReference type="EC" id="2.1.1.-" evidence="6"/>
<feature type="binding site" evidence="6">
    <location>
        <position position="230"/>
    </location>
    <ligand>
        <name>S-adenosyl-L-methionine</name>
        <dbReference type="ChEBI" id="CHEBI:59789"/>
    </ligand>
</feature>
<dbReference type="PIRSF" id="PIRSF000401">
    <property type="entry name" value="RPL11_MTase"/>
    <property type="match status" value="1"/>
</dbReference>
<dbReference type="GO" id="GO:0032259">
    <property type="term" value="P:methylation"/>
    <property type="evidence" value="ECO:0007669"/>
    <property type="project" value="UniProtKB-KW"/>
</dbReference>
<keyword evidence="8" id="KW-1185">Reference proteome</keyword>
<feature type="binding site" evidence="6">
    <location>
        <position position="208"/>
    </location>
    <ligand>
        <name>S-adenosyl-L-methionine</name>
        <dbReference type="ChEBI" id="CHEBI:59789"/>
    </ligand>
</feature>
<evidence type="ECO:0000256" key="4">
    <source>
        <dbReference type="ARBA" id="ARBA00022679"/>
    </source>
</evidence>
<keyword evidence="3 6" id="KW-0489">Methyltransferase</keyword>
<dbReference type="InterPro" id="IPR029063">
    <property type="entry name" value="SAM-dependent_MTases_sf"/>
</dbReference>
<sequence length="344" mass="37691">MCLVWYTKRYGSKGVRRVDLYRITIETTSEAVEAVCVVTDLPEIVGQDIEDSADLEARSAQARASEWIDEAFLNRTGAKVNLYVDQARFSDEEVKRLVRFIEQKLDGIRAIGLDVGSLLVSVEAIPEAAYLLAYKEHFHTLRVSPRVIIAPSWEMDRLSQVGTIGANDVVLEIDPGMAFGTGTHETTQLMLTVMEGHAVRDARVLDLGTGTGVLALAAAKFGAHSVTAVDVDENALAVARDNAVKNGVADRIQMVVSDLARDLPSGQTYDFVYANLLLDLLLRLLPDIKRVLSPNGTLSVSGIVHHQVEAVAQAAREQHLEIIEIHENADWRALVFTFTEESGG</sequence>
<dbReference type="InterPro" id="IPR050078">
    <property type="entry name" value="Ribosomal_L11_MeTrfase_PrmA"/>
</dbReference>
<dbReference type="Pfam" id="PF06325">
    <property type="entry name" value="PrmA"/>
    <property type="match status" value="1"/>
</dbReference>
<comment type="caution">
    <text evidence="7">The sequence shown here is derived from an EMBL/GenBank/DDBJ whole genome shotgun (WGS) entry which is preliminary data.</text>
</comment>
<organism evidence="7 8">
    <name type="scientific">Ferroacidibacillus organovorans</name>
    <dbReference type="NCBI Taxonomy" id="1765683"/>
    <lineage>
        <taxon>Bacteria</taxon>
        <taxon>Bacillati</taxon>
        <taxon>Bacillota</taxon>
        <taxon>Bacilli</taxon>
        <taxon>Bacillales</taxon>
        <taxon>Alicyclobacillaceae</taxon>
        <taxon>Ferroacidibacillus</taxon>
    </lineage>
</organism>
<evidence type="ECO:0000313" key="8">
    <source>
        <dbReference type="Proteomes" id="UP000190229"/>
    </source>
</evidence>
<name>A0A1V4EX80_9BACL</name>
<dbReference type="EMBL" id="MWPS01000003">
    <property type="protein sequence ID" value="OPG17460.1"/>
    <property type="molecule type" value="Genomic_DNA"/>
</dbReference>
<evidence type="ECO:0000256" key="2">
    <source>
        <dbReference type="ARBA" id="ARBA00022490"/>
    </source>
</evidence>
<gene>
    <name evidence="6" type="primary">prmA</name>
    <name evidence="7" type="ORF">B2M26_01650</name>
</gene>
<evidence type="ECO:0000256" key="3">
    <source>
        <dbReference type="ARBA" id="ARBA00022603"/>
    </source>
</evidence>
<dbReference type="AlphaFoldDB" id="A0A1V4EX80"/>
<dbReference type="PANTHER" id="PTHR43648">
    <property type="entry name" value="ELECTRON TRANSFER FLAVOPROTEIN BETA SUBUNIT LYSINE METHYLTRANSFERASE"/>
    <property type="match status" value="1"/>
</dbReference>
<proteinExistence type="inferred from homology"/>
<feature type="binding site" evidence="6">
    <location>
        <position position="275"/>
    </location>
    <ligand>
        <name>S-adenosyl-L-methionine</name>
        <dbReference type="ChEBI" id="CHEBI:59789"/>
    </ligand>
</feature>
<evidence type="ECO:0000313" key="7">
    <source>
        <dbReference type="EMBL" id="OPG17460.1"/>
    </source>
</evidence>
<evidence type="ECO:0000256" key="1">
    <source>
        <dbReference type="ARBA" id="ARBA00009741"/>
    </source>
</evidence>
<keyword evidence="5 6" id="KW-0949">S-adenosyl-L-methionine</keyword>
<evidence type="ECO:0000256" key="6">
    <source>
        <dbReference type="HAMAP-Rule" id="MF_00735"/>
    </source>
</evidence>
<accession>A0A1V4EX80</accession>
<dbReference type="Gene3D" id="3.40.50.150">
    <property type="entry name" value="Vaccinia Virus protein VP39"/>
    <property type="match status" value="1"/>
</dbReference>
<keyword evidence="4 6" id="KW-0808">Transferase</keyword>
<feature type="binding site" evidence="6">
    <location>
        <position position="187"/>
    </location>
    <ligand>
        <name>S-adenosyl-L-methionine</name>
        <dbReference type="ChEBI" id="CHEBI:59789"/>
    </ligand>
</feature>
<dbReference type="GO" id="GO:0016279">
    <property type="term" value="F:protein-lysine N-methyltransferase activity"/>
    <property type="evidence" value="ECO:0007669"/>
    <property type="project" value="RHEA"/>
</dbReference>
<comment type="subcellular location">
    <subcellularLocation>
        <location evidence="6">Cytoplasm</location>
    </subcellularLocation>
</comment>
<reference evidence="7 8" key="1">
    <citation type="submission" date="2017-02" db="EMBL/GenBank/DDBJ databases">
        <title>Draft genome of Acidibacillus ferrooxidans Huett2.</title>
        <authorList>
            <person name="Schopf S."/>
        </authorList>
    </citation>
    <scope>NUCLEOTIDE SEQUENCE [LARGE SCALE GENOMIC DNA]</scope>
    <source>
        <strain evidence="7 8">Huett2</strain>
    </source>
</reference>
<comment type="function">
    <text evidence="6">Methylates ribosomal protein L11.</text>
</comment>
<dbReference type="HAMAP" id="MF_00735">
    <property type="entry name" value="Methyltr_PrmA"/>
    <property type="match status" value="1"/>
</dbReference>
<protein>
    <recommendedName>
        <fullName evidence="6">Ribosomal protein L11 methyltransferase</fullName>
        <shortName evidence="6">L11 Mtase</shortName>
        <ecNumber evidence="6">2.1.1.-</ecNumber>
    </recommendedName>
</protein>
<dbReference type="CDD" id="cd02440">
    <property type="entry name" value="AdoMet_MTases"/>
    <property type="match status" value="1"/>
</dbReference>